<dbReference type="Gene3D" id="3.60.10.10">
    <property type="entry name" value="Endonuclease/exonuclease/phosphatase"/>
    <property type="match status" value="1"/>
</dbReference>
<gene>
    <name evidence="1" type="primary">CFDP2_5</name>
    <name evidence="1" type="ORF">g.176568</name>
</gene>
<name>A0A2S2NJR6_SCHGA</name>
<evidence type="ECO:0000313" key="1">
    <source>
        <dbReference type="EMBL" id="MBY17405.1"/>
    </source>
</evidence>
<sequence length="138" mass="15857">MDIVLINVHAQTEEKELFYTILEDVYESVKGNIILVLGDFNAEIGRERYYRSIIGNQSLYELSNDNGTKLVNFAAAKGLVFKSTMLPRKDIHKYTWIAPNGVYKNQIDHILINNRFKNTIKNIRTLRGANTDSDHLLV</sequence>
<accession>A0A2S2NJR6</accession>
<dbReference type="SUPFAM" id="SSF56219">
    <property type="entry name" value="DNase I-like"/>
    <property type="match status" value="1"/>
</dbReference>
<dbReference type="EMBL" id="GGMR01004786">
    <property type="protein sequence ID" value="MBY17405.1"/>
    <property type="molecule type" value="Transcribed_RNA"/>
</dbReference>
<reference evidence="1" key="1">
    <citation type="submission" date="2018-04" db="EMBL/GenBank/DDBJ databases">
        <title>Transcriptome of Schizaphis graminum biotype I.</title>
        <authorList>
            <person name="Scully E.D."/>
            <person name="Geib S.M."/>
            <person name="Palmer N.A."/>
            <person name="Koch K."/>
            <person name="Bradshaw J."/>
            <person name="Heng-Moss T."/>
            <person name="Sarath G."/>
        </authorList>
    </citation>
    <scope>NUCLEOTIDE SEQUENCE</scope>
</reference>
<organism evidence="1">
    <name type="scientific">Schizaphis graminum</name>
    <name type="common">Green bug aphid</name>
    <dbReference type="NCBI Taxonomy" id="13262"/>
    <lineage>
        <taxon>Eukaryota</taxon>
        <taxon>Metazoa</taxon>
        <taxon>Ecdysozoa</taxon>
        <taxon>Arthropoda</taxon>
        <taxon>Hexapoda</taxon>
        <taxon>Insecta</taxon>
        <taxon>Pterygota</taxon>
        <taxon>Neoptera</taxon>
        <taxon>Paraneoptera</taxon>
        <taxon>Hemiptera</taxon>
        <taxon>Sternorrhyncha</taxon>
        <taxon>Aphidomorpha</taxon>
        <taxon>Aphidoidea</taxon>
        <taxon>Aphididae</taxon>
        <taxon>Aphidini</taxon>
        <taxon>Schizaphis</taxon>
    </lineage>
</organism>
<protein>
    <submittedName>
        <fullName evidence="1">Craniofacial development protein 2</fullName>
    </submittedName>
</protein>
<proteinExistence type="predicted"/>
<dbReference type="AlphaFoldDB" id="A0A2S2NJR6"/>
<dbReference type="InterPro" id="IPR036691">
    <property type="entry name" value="Endo/exonu/phosph_ase_sf"/>
</dbReference>